<dbReference type="Pfam" id="PF00646">
    <property type="entry name" value="F-box"/>
    <property type="match status" value="1"/>
</dbReference>
<evidence type="ECO:0000313" key="4">
    <source>
        <dbReference type="RefSeq" id="XP_027103234.2"/>
    </source>
</evidence>
<dbReference type="AlphaFoldDB" id="A0A6P6VJI4"/>
<protein>
    <submittedName>
        <fullName evidence="4">F-box/FBD/LRR-repeat protein At5g56420-like</fullName>
    </submittedName>
</protein>
<dbReference type="SUPFAM" id="SSF81383">
    <property type="entry name" value="F-box domain"/>
    <property type="match status" value="1"/>
</dbReference>
<reference evidence="3" key="1">
    <citation type="journal article" date="2025" name="Foods">
        <title>Unveiling the Microbial Signatures of Arabica Coffee Cherries: Insights into Ripeness Specific Diversity, Functional Traits, and Implications for Quality and Safety.</title>
        <authorList>
            <consortium name="RefSeq"/>
            <person name="Tenea G.N."/>
            <person name="Cifuentes V."/>
            <person name="Reyes P."/>
            <person name="Cevallos-Vallejos M."/>
        </authorList>
    </citation>
    <scope>NUCLEOTIDE SEQUENCE [LARGE SCALE GENOMIC DNA]</scope>
</reference>
<gene>
    <name evidence="4" type="primary">LOC113724540</name>
</gene>
<dbReference type="InterPro" id="IPR001810">
    <property type="entry name" value="F-box_dom"/>
</dbReference>
<proteinExistence type="predicted"/>
<dbReference type="GeneID" id="113724540"/>
<dbReference type="InterPro" id="IPR055357">
    <property type="entry name" value="LRR_At1g61320_AtMIF1"/>
</dbReference>
<evidence type="ECO:0000259" key="2">
    <source>
        <dbReference type="Pfam" id="PF23622"/>
    </source>
</evidence>
<dbReference type="Gene3D" id="3.80.10.10">
    <property type="entry name" value="Ribonuclease Inhibitor"/>
    <property type="match status" value="1"/>
</dbReference>
<dbReference type="InterPro" id="IPR036047">
    <property type="entry name" value="F-box-like_dom_sf"/>
</dbReference>
<name>A0A6P6VJI4_COFAR</name>
<dbReference type="Pfam" id="PF23622">
    <property type="entry name" value="LRR_At1g61320_AtMIF1"/>
    <property type="match status" value="1"/>
</dbReference>
<dbReference type="SUPFAM" id="SSF52047">
    <property type="entry name" value="RNI-like"/>
    <property type="match status" value="1"/>
</dbReference>
<dbReference type="RefSeq" id="XP_027103234.2">
    <property type="nucleotide sequence ID" value="XM_027247433.2"/>
</dbReference>
<organism evidence="3 4">
    <name type="scientific">Coffea arabica</name>
    <name type="common">Arabian coffee</name>
    <dbReference type="NCBI Taxonomy" id="13443"/>
    <lineage>
        <taxon>Eukaryota</taxon>
        <taxon>Viridiplantae</taxon>
        <taxon>Streptophyta</taxon>
        <taxon>Embryophyta</taxon>
        <taxon>Tracheophyta</taxon>
        <taxon>Spermatophyta</taxon>
        <taxon>Magnoliopsida</taxon>
        <taxon>eudicotyledons</taxon>
        <taxon>Gunneridae</taxon>
        <taxon>Pentapetalae</taxon>
        <taxon>asterids</taxon>
        <taxon>lamiids</taxon>
        <taxon>Gentianales</taxon>
        <taxon>Rubiaceae</taxon>
        <taxon>Ixoroideae</taxon>
        <taxon>Gardenieae complex</taxon>
        <taxon>Bertiereae - Coffeeae clade</taxon>
        <taxon>Coffeeae</taxon>
        <taxon>Coffea</taxon>
    </lineage>
</organism>
<keyword evidence="3" id="KW-1185">Reference proteome</keyword>
<dbReference type="Proteomes" id="UP001652660">
    <property type="component" value="Chromosome 2c"/>
</dbReference>
<dbReference type="OrthoDB" id="613853at2759"/>
<dbReference type="InterPro" id="IPR053772">
    <property type="entry name" value="At1g61320/At1g61330-like"/>
</dbReference>
<feature type="domain" description="F-box" evidence="1">
    <location>
        <begin position="7"/>
        <end position="38"/>
    </location>
</feature>
<accession>A0A6P6VJI4</accession>
<sequence>MLREDKISELPDDVLASVLSLLTLKEAMLTSLFSTRWRYQRTHIKHLNFHLSRKETNDRKYRGHLSKNEKLRHVNRVNCVLDLHKSHFLEKFRIALPLDQEDYHCELDKWIKFVLSRKVQALEIDLTEPSRRRRRNRRIQYTLPLNRTSSNSSFSASFFNAFKSLSLKFVGVDDQMARSFISSCPMLEHLSIQGSSQLKNLQITGPSLKLNGIPDFIARMSECFNQLVELNLKISQLDVEIAFVKYIRKFPKMEKLRVLKLDVLSTSETILLSLSALFNASPYLREFVIQIEWAAYESTIDLNRLTFQYEYYPKNEHLKTVKFGGYSHRLSEFEFVVHLLTYAVALEEFIVDTRTSEGPNKRQDITGHSRRQFERITPQGVKLVIL</sequence>
<dbReference type="InterPro" id="IPR032675">
    <property type="entry name" value="LRR_dom_sf"/>
</dbReference>
<dbReference type="PANTHER" id="PTHR34145:SF68">
    <property type="entry name" value="FBD DOMAIN-CONTAINING PROTEIN"/>
    <property type="match status" value="1"/>
</dbReference>
<evidence type="ECO:0000259" key="1">
    <source>
        <dbReference type="Pfam" id="PF00646"/>
    </source>
</evidence>
<feature type="domain" description="At1g61320/AtMIF1 LRR" evidence="2">
    <location>
        <begin position="248"/>
        <end position="358"/>
    </location>
</feature>
<evidence type="ECO:0000313" key="3">
    <source>
        <dbReference type="Proteomes" id="UP001652660"/>
    </source>
</evidence>
<dbReference type="PANTHER" id="PTHR34145">
    <property type="entry name" value="OS02G0105600 PROTEIN"/>
    <property type="match status" value="1"/>
</dbReference>
<reference evidence="4" key="2">
    <citation type="submission" date="2025-08" db="UniProtKB">
        <authorList>
            <consortium name="RefSeq"/>
        </authorList>
    </citation>
    <scope>IDENTIFICATION</scope>
    <source>
        <tissue evidence="4">Leaves</tissue>
    </source>
</reference>